<evidence type="ECO:0000313" key="3">
    <source>
        <dbReference type="EMBL" id="QDT21582.1"/>
    </source>
</evidence>
<dbReference type="OrthoDB" id="273096at2"/>
<dbReference type="Proteomes" id="UP000320421">
    <property type="component" value="Chromosome"/>
</dbReference>
<keyword evidence="1" id="KW-0472">Membrane</keyword>
<dbReference type="EMBL" id="CP036266">
    <property type="protein sequence ID" value="QDT21582.1"/>
    <property type="molecule type" value="Genomic_DNA"/>
</dbReference>
<keyword evidence="1" id="KW-0812">Transmembrane</keyword>
<dbReference type="Pfam" id="PF07963">
    <property type="entry name" value="N_methyl"/>
    <property type="match status" value="1"/>
</dbReference>
<dbReference type="NCBIfam" id="TIGR04294">
    <property type="entry name" value="pre_pil_HX9DG"/>
    <property type="match status" value="1"/>
</dbReference>
<dbReference type="InterPro" id="IPR027558">
    <property type="entry name" value="Pre_pil_HX9DG_C"/>
</dbReference>
<keyword evidence="1" id="KW-1133">Transmembrane helix</keyword>
<dbReference type="Pfam" id="PF07596">
    <property type="entry name" value="SBP_bac_10"/>
    <property type="match status" value="1"/>
</dbReference>
<evidence type="ECO:0000313" key="4">
    <source>
        <dbReference type="Proteomes" id="UP000320421"/>
    </source>
</evidence>
<feature type="transmembrane region" description="Helical" evidence="1">
    <location>
        <begin position="12"/>
        <end position="37"/>
    </location>
</feature>
<dbReference type="PANTHER" id="PTHR30093">
    <property type="entry name" value="GENERAL SECRETION PATHWAY PROTEIN G"/>
    <property type="match status" value="1"/>
</dbReference>
<dbReference type="RefSeq" id="WP_145186123.1">
    <property type="nucleotide sequence ID" value="NZ_CP036266.1"/>
</dbReference>
<sequence length="347" mass="37186">MRSQSGLRVSHRGFTLIELLVVIAIIAILIALLLPAVQQAREAARRSQCKNNLKQIGLAIANYESSYTRFPTSGEYTDERAVTRRMMPVSMHVAILPYTDQAPLAQKWNFNFHYTNAVNAPLCKTKLPVYVCPSSSLTQVDSLGYGITDYMPIAYTDLDPTTGLRNPSGSGALNADRCGALGPYNPITTSIDGLSNTILVIEDGNRPTQTAGHYNQTQKIVNGANGLDTTQLFATADVVPGTFGGPYGAPNRWADPDNGSGVSGPPNMTAGNRKNIINNNSSPINGPSGCPWATNNCGPNDEPFSAHVGGCHALLGDGSVHFLSENIDVHIIRRLCNPKDGEVVGEY</sequence>
<dbReference type="PROSITE" id="PS00409">
    <property type="entry name" value="PROKAR_NTER_METHYL"/>
    <property type="match status" value="1"/>
</dbReference>
<gene>
    <name evidence="3" type="ORF">HG66A1_33850</name>
</gene>
<dbReference type="InterPro" id="IPR011453">
    <property type="entry name" value="DUF1559"/>
</dbReference>
<dbReference type="NCBIfam" id="TIGR02532">
    <property type="entry name" value="IV_pilin_GFxxxE"/>
    <property type="match status" value="1"/>
</dbReference>
<dbReference type="SUPFAM" id="SSF54523">
    <property type="entry name" value="Pili subunits"/>
    <property type="match status" value="1"/>
</dbReference>
<accession>A0A517PQC9</accession>
<proteinExistence type="predicted"/>
<dbReference type="InterPro" id="IPR012902">
    <property type="entry name" value="N_methyl_site"/>
</dbReference>
<dbReference type="InterPro" id="IPR045584">
    <property type="entry name" value="Pilin-like"/>
</dbReference>
<dbReference type="PANTHER" id="PTHR30093:SF2">
    <property type="entry name" value="TYPE II SECRETION SYSTEM PROTEIN H"/>
    <property type="match status" value="1"/>
</dbReference>
<organism evidence="3 4">
    <name type="scientific">Gimesia chilikensis</name>
    <dbReference type="NCBI Taxonomy" id="2605989"/>
    <lineage>
        <taxon>Bacteria</taxon>
        <taxon>Pseudomonadati</taxon>
        <taxon>Planctomycetota</taxon>
        <taxon>Planctomycetia</taxon>
        <taxon>Planctomycetales</taxon>
        <taxon>Planctomycetaceae</taxon>
        <taxon>Gimesia</taxon>
    </lineage>
</organism>
<name>A0A517PQC9_9PLAN</name>
<dbReference type="Gene3D" id="3.30.700.10">
    <property type="entry name" value="Glycoprotein, Type 4 Pilin"/>
    <property type="match status" value="1"/>
</dbReference>
<reference evidence="3 4" key="1">
    <citation type="submission" date="2019-02" db="EMBL/GenBank/DDBJ databases">
        <title>Deep-cultivation of Planctomycetes and their phenomic and genomic characterization uncovers novel biology.</title>
        <authorList>
            <person name="Wiegand S."/>
            <person name="Jogler M."/>
            <person name="Boedeker C."/>
            <person name="Pinto D."/>
            <person name="Vollmers J."/>
            <person name="Rivas-Marin E."/>
            <person name="Kohn T."/>
            <person name="Peeters S.H."/>
            <person name="Heuer A."/>
            <person name="Rast P."/>
            <person name="Oberbeckmann S."/>
            <person name="Bunk B."/>
            <person name="Jeske O."/>
            <person name="Meyerdierks A."/>
            <person name="Storesund J.E."/>
            <person name="Kallscheuer N."/>
            <person name="Luecker S."/>
            <person name="Lage O.M."/>
            <person name="Pohl T."/>
            <person name="Merkel B.J."/>
            <person name="Hornburger P."/>
            <person name="Mueller R.-W."/>
            <person name="Bruemmer F."/>
            <person name="Labrenz M."/>
            <person name="Spormann A.M."/>
            <person name="Op den Camp H."/>
            <person name="Overmann J."/>
            <person name="Amann R."/>
            <person name="Jetten M.S.M."/>
            <person name="Mascher T."/>
            <person name="Medema M.H."/>
            <person name="Devos D.P."/>
            <person name="Kaster A.-K."/>
            <person name="Ovreas L."/>
            <person name="Rohde M."/>
            <person name="Galperin M.Y."/>
            <person name="Jogler C."/>
        </authorList>
    </citation>
    <scope>NUCLEOTIDE SEQUENCE [LARGE SCALE GENOMIC DNA]</scope>
    <source>
        <strain evidence="3 4">HG66A1</strain>
    </source>
</reference>
<evidence type="ECO:0000256" key="1">
    <source>
        <dbReference type="SAM" id="Phobius"/>
    </source>
</evidence>
<evidence type="ECO:0000259" key="2">
    <source>
        <dbReference type="Pfam" id="PF07596"/>
    </source>
</evidence>
<feature type="domain" description="DUF1559" evidence="2">
    <location>
        <begin position="38"/>
        <end position="329"/>
    </location>
</feature>
<protein>
    <submittedName>
        <fullName evidence="3">Putative major pilin subunit</fullName>
    </submittedName>
</protein>
<dbReference type="AlphaFoldDB" id="A0A517PQC9"/>
<keyword evidence="4" id="KW-1185">Reference proteome</keyword>